<dbReference type="eggNOG" id="ENOG5031Y0A">
    <property type="taxonomic scope" value="Bacteria"/>
</dbReference>
<comment type="caution">
    <text evidence="1">The sequence shown here is derived from an EMBL/GenBank/DDBJ whole genome shotgun (WGS) entry which is preliminary data.</text>
</comment>
<dbReference type="STRING" id="77635.BISU_1047"/>
<evidence type="ECO:0000313" key="1">
    <source>
        <dbReference type="EMBL" id="KFJ03115.1"/>
    </source>
</evidence>
<keyword evidence="2" id="KW-1185">Reference proteome</keyword>
<dbReference type="EMBL" id="JGZR01000007">
    <property type="protein sequence ID" value="KFJ03115.1"/>
    <property type="molecule type" value="Genomic_DNA"/>
</dbReference>
<name>A0A087E5R4_9BIFI</name>
<proteinExistence type="predicted"/>
<sequence length="72" mass="8143">MSNMKRWLLEQGITNKMLATDLNQSAANVSAKINMKTAWQQTDLLELYRLFGLSADFVLGFSSDPYGKELVE</sequence>
<protein>
    <submittedName>
        <fullName evidence="1">Xre-type transcriptional regulator</fullName>
    </submittedName>
</protein>
<organism evidence="1 2">
    <name type="scientific">Bifidobacterium subtile</name>
    <dbReference type="NCBI Taxonomy" id="77635"/>
    <lineage>
        <taxon>Bacteria</taxon>
        <taxon>Bacillati</taxon>
        <taxon>Actinomycetota</taxon>
        <taxon>Actinomycetes</taxon>
        <taxon>Bifidobacteriales</taxon>
        <taxon>Bifidobacteriaceae</taxon>
        <taxon>Bifidobacterium</taxon>
    </lineage>
</organism>
<evidence type="ECO:0000313" key="2">
    <source>
        <dbReference type="Proteomes" id="UP000029055"/>
    </source>
</evidence>
<reference evidence="1 2" key="1">
    <citation type="submission" date="2014-03" db="EMBL/GenBank/DDBJ databases">
        <title>Genomics of Bifidobacteria.</title>
        <authorList>
            <person name="Ventura M."/>
            <person name="Milani C."/>
            <person name="Lugli G.A."/>
        </authorList>
    </citation>
    <scope>NUCLEOTIDE SEQUENCE [LARGE SCALE GENOMIC DNA]</scope>
    <source>
        <strain evidence="1 2">LMG 11597</strain>
    </source>
</reference>
<dbReference type="Proteomes" id="UP000029055">
    <property type="component" value="Unassembled WGS sequence"/>
</dbReference>
<dbReference type="OrthoDB" id="3239753at2"/>
<gene>
    <name evidence="1" type="ORF">BISU_1047</name>
</gene>
<dbReference type="InterPro" id="IPR010982">
    <property type="entry name" value="Lambda_DNA-bd_dom_sf"/>
</dbReference>
<dbReference type="SUPFAM" id="SSF47413">
    <property type="entry name" value="lambda repressor-like DNA-binding domains"/>
    <property type="match status" value="1"/>
</dbReference>
<dbReference type="AlphaFoldDB" id="A0A087E5R4"/>
<dbReference type="GO" id="GO:0003677">
    <property type="term" value="F:DNA binding"/>
    <property type="evidence" value="ECO:0007669"/>
    <property type="project" value="InterPro"/>
</dbReference>
<accession>A0A087E5R4</accession>
<dbReference type="Gene3D" id="1.10.260.40">
    <property type="entry name" value="lambda repressor-like DNA-binding domains"/>
    <property type="match status" value="1"/>
</dbReference>